<dbReference type="InterPro" id="IPR011044">
    <property type="entry name" value="Quino_amine_DH_bsu"/>
</dbReference>
<evidence type="ECO:0000256" key="1">
    <source>
        <dbReference type="SAM" id="MobiDB-lite"/>
    </source>
</evidence>
<name>A0A0M3QH06_STRPR</name>
<dbReference type="PATRIC" id="fig|38300.4.peg.644"/>
<dbReference type="STRING" id="38300.SPRI_0603"/>
<gene>
    <name evidence="2" type="ORF">SPRI_0603</name>
</gene>
<accession>A0A0M3QH06</accession>
<evidence type="ECO:0000313" key="2">
    <source>
        <dbReference type="EMBL" id="ALC18909.1"/>
    </source>
</evidence>
<protein>
    <submittedName>
        <fullName evidence="2">Lipoprotein</fullName>
    </submittedName>
</protein>
<feature type="region of interest" description="Disordered" evidence="1">
    <location>
        <begin position="1"/>
        <end position="28"/>
    </location>
</feature>
<dbReference type="PANTHER" id="PTHR47197">
    <property type="entry name" value="PROTEIN NIRF"/>
    <property type="match status" value="1"/>
</dbReference>
<dbReference type="InterPro" id="IPR051200">
    <property type="entry name" value="Host-pathogen_enzymatic-act"/>
</dbReference>
<feature type="compositionally biased region" description="Low complexity" evidence="1">
    <location>
        <begin position="96"/>
        <end position="119"/>
    </location>
</feature>
<organism evidence="2">
    <name type="scientific">Streptomyces pristinaespiralis</name>
    <dbReference type="NCBI Taxonomy" id="38300"/>
    <lineage>
        <taxon>Bacteria</taxon>
        <taxon>Bacillati</taxon>
        <taxon>Actinomycetota</taxon>
        <taxon>Actinomycetes</taxon>
        <taxon>Kitasatosporales</taxon>
        <taxon>Streptomycetaceae</taxon>
        <taxon>Streptomyces</taxon>
    </lineage>
</organism>
<keyword evidence="2" id="KW-0449">Lipoprotein</keyword>
<dbReference type="KEGG" id="spri:SPRI_0603"/>
<dbReference type="Gene3D" id="2.130.10.10">
    <property type="entry name" value="YVTN repeat-like/Quinoprotein amine dehydrogenase"/>
    <property type="match status" value="2"/>
</dbReference>
<dbReference type="InterPro" id="IPR015943">
    <property type="entry name" value="WD40/YVTN_repeat-like_dom_sf"/>
</dbReference>
<dbReference type="PANTHER" id="PTHR47197:SF3">
    <property type="entry name" value="DIHYDRO-HEME D1 DEHYDROGENASE"/>
    <property type="match status" value="1"/>
</dbReference>
<dbReference type="AlphaFoldDB" id="A0A0M3QH06"/>
<sequence length="450" mass="45433">MTEQSPPTAGPALPAAAHRGGEADVHAVPAADAEGLTVGSHAGPPGVRAIAAVSRGREAGTMAGGKVKRRTTVSALVALAATAALAGCDASGGGPAASAPRSSAPSSPAAPGTPEGSSGTPRTPEGALLVSDFGADTVTFVDPSRPGEQARLGSVEVGTAPYGIALGEDGTAWVATAEGVAAVDTGARKRTALIPYATDSGPVTTGEYRGGGMGIALSPDGERVYVGVNVPGGNGVLEVIDTGRREVVATVPVGRRPFDVDVSRDGRQVYATGHDSFDVTVVDTDDRDSRRIEVAPYGTEGGLGSWLKPHYTAVRPSDGALLLPFEGERLAVVDPDTGKVRVERMTADTHQHGAAVAEDGTLYVVGTGPIDPSEHNGPSLTVRTPGGRESVIPLDGPHEDVAVSADGRTAYVSGGFTRDGYWNGLSVVDTATGDVTRLPVGVRPLGIVVL</sequence>
<proteinExistence type="predicted"/>
<feature type="compositionally biased region" description="Low complexity" evidence="1">
    <location>
        <begin position="1"/>
        <end position="17"/>
    </location>
</feature>
<evidence type="ECO:0000313" key="3">
    <source>
        <dbReference type="Proteomes" id="UP000060513"/>
    </source>
</evidence>
<dbReference type="EMBL" id="CP011340">
    <property type="protein sequence ID" value="ALC18909.1"/>
    <property type="molecule type" value="Genomic_DNA"/>
</dbReference>
<feature type="region of interest" description="Disordered" evidence="1">
    <location>
        <begin position="90"/>
        <end position="127"/>
    </location>
</feature>
<dbReference type="Proteomes" id="UP000060513">
    <property type="component" value="Chromosome"/>
</dbReference>
<reference evidence="2 3" key="1">
    <citation type="submission" date="2015-08" db="EMBL/GenBank/DDBJ databases">
        <title>Genome sequence of the pristinamycin over-producing bacterium Streptomyces pristinaespiralis HCCB10218.</title>
        <authorList>
            <person name="Tian J."/>
            <person name="Yang J."/>
            <person name="Li L."/>
            <person name="Ruan L."/>
            <person name="Wei W."/>
            <person name="Zheng G."/>
            <person name="Wei Z."/>
            <person name="Yang S."/>
            <person name="Ge M."/>
            <person name="Jiang W."/>
            <person name="Lu Y."/>
        </authorList>
    </citation>
    <scope>NUCLEOTIDE SEQUENCE [LARGE SCALE GENOMIC DNA]</scope>
    <source>
        <strain evidence="2 3">HCCB 10218</strain>
    </source>
</reference>
<dbReference type="SUPFAM" id="SSF50969">
    <property type="entry name" value="YVTN repeat-like/Quinoprotein amine dehydrogenase"/>
    <property type="match status" value="1"/>
</dbReference>